<dbReference type="Gene3D" id="2.60.40.640">
    <property type="match status" value="1"/>
</dbReference>
<dbReference type="Pfam" id="PF00339">
    <property type="entry name" value="Arrestin_N"/>
    <property type="match status" value="1"/>
</dbReference>
<dbReference type="SUPFAM" id="SSF81296">
    <property type="entry name" value="E set domains"/>
    <property type="match status" value="1"/>
</dbReference>
<dbReference type="GO" id="GO:0030674">
    <property type="term" value="F:protein-macromolecule adaptor activity"/>
    <property type="evidence" value="ECO:0007669"/>
    <property type="project" value="TreeGrafter"/>
</dbReference>
<proteinExistence type="predicted"/>
<sequence length="654" mass="72082">MVKNKAANRATALFDVRLKNLDHEIIILKGNEQSAASKYIEGRIVLSVTESLSLKKISLRLMAHLRLQYVDNKKAQLGSRPTRMYKKIFEYVWDSNEFFKYLQEFGDPSAAGSHQAQVPSPGSKPHNTLAMSKSNSLKGSTSSLKNLGLSLRSLSSSSLNTATCNSSSTSLSSKNANILVSGNYEIPFSAILPGDMPESVEGLPGASVTYRLEALIDRGKFHNAMYTKKRVRVVRTMAEDSVELSETMAVDNTWPNKVEYSLSVPSKAIAIGSGTLVSITLVPLLKGLRMGPIKMTLMEMFGYTGYLPPPHLGERVVCKKDIPAPAEDDPRVQSDKWDFNFFLRIPLSLSKCTQDVEVVPHLKVRHKLRVVIGLINPDGHVSELRASLPVQLFISPFVSVTGHVDDDNNDTNPLENSGEPHAEEFLFFSDSHNMFATDLHDGESGEDSNGLRSNESVSSFIGLVAPPVYEQHVNDRLWSDISLIDSPMNSGTVTPRSLYSRPTGEALQFSMAPIDTVVLAENLRQLSVQRQLQESIEAVRSNSYRGTTESEGDSNYFFRPIFLHSPSLSFQQMNGLVSPRSASPMHSRRGSDFNIGSITNKIPSYSEALKAGVEDTLSPMYVPPLPGSHIDLTEVNRRFEKSVSKSPVGSPPHH</sequence>
<name>A0A4P9ZD87_9ASCO</name>
<dbReference type="GO" id="GO:0070086">
    <property type="term" value="P:ubiquitin-dependent endocytosis"/>
    <property type="evidence" value="ECO:0007669"/>
    <property type="project" value="TreeGrafter"/>
</dbReference>
<feature type="region of interest" description="Disordered" evidence="1">
    <location>
        <begin position="110"/>
        <end position="141"/>
    </location>
</feature>
<reference evidence="4" key="1">
    <citation type="journal article" date="2018" name="Nat. Microbiol.">
        <title>Leveraging single-cell genomics to expand the fungal tree of life.</title>
        <authorList>
            <person name="Ahrendt S.R."/>
            <person name="Quandt C.A."/>
            <person name="Ciobanu D."/>
            <person name="Clum A."/>
            <person name="Salamov A."/>
            <person name="Andreopoulos B."/>
            <person name="Cheng J.F."/>
            <person name="Woyke T."/>
            <person name="Pelin A."/>
            <person name="Henrissat B."/>
            <person name="Reynolds N.K."/>
            <person name="Benny G.L."/>
            <person name="Smith M.E."/>
            <person name="James T.Y."/>
            <person name="Grigoriev I.V."/>
        </authorList>
    </citation>
    <scope>NUCLEOTIDE SEQUENCE [LARGE SCALE GENOMIC DNA]</scope>
    <source>
        <strain evidence="4">Baker2002</strain>
    </source>
</reference>
<protein>
    <recommendedName>
        <fullName evidence="2">Arrestin C-terminal-like domain-containing protein</fullName>
    </recommendedName>
</protein>
<evidence type="ECO:0000256" key="1">
    <source>
        <dbReference type="SAM" id="MobiDB-lite"/>
    </source>
</evidence>
<evidence type="ECO:0000313" key="3">
    <source>
        <dbReference type="EMBL" id="RKP30733.1"/>
    </source>
</evidence>
<dbReference type="AlphaFoldDB" id="A0A4P9ZD87"/>
<accession>A0A4P9ZD87</accession>
<evidence type="ECO:0000259" key="2">
    <source>
        <dbReference type="SMART" id="SM01017"/>
    </source>
</evidence>
<dbReference type="PANTHER" id="PTHR11188:SF17">
    <property type="entry name" value="FI21816P1"/>
    <property type="match status" value="1"/>
</dbReference>
<gene>
    <name evidence="3" type="ORF">METBISCDRAFT_23065</name>
</gene>
<feature type="domain" description="Arrestin C-terminal-like" evidence="2">
    <location>
        <begin position="254"/>
        <end position="397"/>
    </location>
</feature>
<dbReference type="GO" id="GO:0005829">
    <property type="term" value="C:cytosol"/>
    <property type="evidence" value="ECO:0007669"/>
    <property type="project" value="TreeGrafter"/>
</dbReference>
<dbReference type="PANTHER" id="PTHR11188">
    <property type="entry name" value="ARRESTIN DOMAIN CONTAINING PROTEIN"/>
    <property type="match status" value="1"/>
</dbReference>
<dbReference type="InterPro" id="IPR011022">
    <property type="entry name" value="Arrestin_C-like"/>
</dbReference>
<organism evidence="3 4">
    <name type="scientific">Metschnikowia bicuspidata</name>
    <dbReference type="NCBI Taxonomy" id="27322"/>
    <lineage>
        <taxon>Eukaryota</taxon>
        <taxon>Fungi</taxon>
        <taxon>Dikarya</taxon>
        <taxon>Ascomycota</taxon>
        <taxon>Saccharomycotina</taxon>
        <taxon>Pichiomycetes</taxon>
        <taxon>Metschnikowiaceae</taxon>
        <taxon>Metschnikowia</taxon>
    </lineage>
</organism>
<dbReference type="EMBL" id="ML004453">
    <property type="protein sequence ID" value="RKP30733.1"/>
    <property type="molecule type" value="Genomic_DNA"/>
</dbReference>
<dbReference type="GO" id="GO:0031625">
    <property type="term" value="F:ubiquitin protein ligase binding"/>
    <property type="evidence" value="ECO:0007669"/>
    <property type="project" value="TreeGrafter"/>
</dbReference>
<dbReference type="OrthoDB" id="2333384at2759"/>
<dbReference type="InterPro" id="IPR014752">
    <property type="entry name" value="Arrestin-like_C"/>
</dbReference>
<dbReference type="SMART" id="SM01017">
    <property type="entry name" value="Arrestin_C"/>
    <property type="match status" value="1"/>
</dbReference>
<feature type="compositionally biased region" description="Polar residues" evidence="1">
    <location>
        <begin position="112"/>
        <end position="131"/>
    </location>
</feature>
<dbReference type="Proteomes" id="UP000268321">
    <property type="component" value="Unassembled WGS sequence"/>
</dbReference>
<dbReference type="GO" id="GO:0005886">
    <property type="term" value="C:plasma membrane"/>
    <property type="evidence" value="ECO:0007669"/>
    <property type="project" value="TreeGrafter"/>
</dbReference>
<feature type="compositionally biased region" description="Low complexity" evidence="1">
    <location>
        <begin position="132"/>
        <end position="141"/>
    </location>
</feature>
<dbReference type="Pfam" id="PF02752">
    <property type="entry name" value="Arrestin_C"/>
    <property type="match status" value="1"/>
</dbReference>
<keyword evidence="4" id="KW-1185">Reference proteome</keyword>
<dbReference type="InterPro" id="IPR014756">
    <property type="entry name" value="Ig_E-set"/>
</dbReference>
<dbReference type="InterPro" id="IPR011021">
    <property type="entry name" value="Arrestin-like_N"/>
</dbReference>
<evidence type="ECO:0000313" key="4">
    <source>
        <dbReference type="Proteomes" id="UP000268321"/>
    </source>
</evidence>
<dbReference type="InterPro" id="IPR050357">
    <property type="entry name" value="Arrestin_domain-protein"/>
</dbReference>